<sequence length="306" mass="33483">MRGLFKKFKDGLKRQTPTFQKAFNGIFAAGKLDDAALEELEEALYTADFGHETVEEIIEEIKLAYKADKEMRGEDAAKIGATVLARVLKGAEGRVEVGQHKPEIICLVGVNGSGKTTTSAKLAHLYQNEGHSMLLGACDTFRAAANEQIKHWADRLNIDIVASQHGADSAAVAYDALEAAQSRSRDIVILDTAGRLHTKGNLMKELEKMHRVIQKREPTAPHHSWLVVDGSLGSNSIEQARVFHKSFPLTGLIITKLDGTSRGGALVGIYRELKLPIYFVGLGEQPDDLQPFSAENYSNAIFGLTE</sequence>
<protein>
    <recommendedName>
        <fullName evidence="9">Signal recognition particle receptor FtsY</fullName>
        <shortName evidence="9">SRP receptor</shortName>
        <ecNumber evidence="9">3.6.5.4</ecNumber>
    </recommendedName>
</protein>
<keyword evidence="3 9" id="KW-0547">Nucleotide-binding</keyword>
<dbReference type="Gene3D" id="3.40.50.300">
    <property type="entry name" value="P-loop containing nucleotide triphosphate hydrolases"/>
    <property type="match status" value="1"/>
</dbReference>
<comment type="catalytic activity">
    <reaction evidence="8 9">
        <text>GTP + H2O = GDP + phosphate + H(+)</text>
        <dbReference type="Rhea" id="RHEA:19669"/>
        <dbReference type="ChEBI" id="CHEBI:15377"/>
        <dbReference type="ChEBI" id="CHEBI:15378"/>
        <dbReference type="ChEBI" id="CHEBI:37565"/>
        <dbReference type="ChEBI" id="CHEBI:43474"/>
        <dbReference type="ChEBI" id="CHEBI:58189"/>
        <dbReference type="EC" id="3.6.5.4"/>
    </reaction>
</comment>
<dbReference type="SUPFAM" id="SSF52540">
    <property type="entry name" value="P-loop containing nucleoside triphosphate hydrolases"/>
    <property type="match status" value="1"/>
</dbReference>
<keyword evidence="12" id="KW-1185">Reference proteome</keyword>
<keyword evidence="1 9" id="KW-1003">Cell membrane</keyword>
<dbReference type="Proteomes" id="UP001225316">
    <property type="component" value="Unassembled WGS sequence"/>
</dbReference>
<feature type="domain" description="SRP54-type proteins GTP-binding" evidence="10">
    <location>
        <begin position="276"/>
        <end position="289"/>
    </location>
</feature>
<proteinExistence type="inferred from homology"/>
<comment type="subcellular location">
    <subcellularLocation>
        <location evidence="9">Cell membrane</location>
        <topology evidence="9">Peripheral membrane protein</topology>
        <orientation evidence="9">Cytoplasmic side</orientation>
    </subcellularLocation>
    <subcellularLocation>
        <location evidence="9">Cytoplasm</location>
    </subcellularLocation>
</comment>
<evidence type="ECO:0000256" key="1">
    <source>
        <dbReference type="ARBA" id="ARBA00022475"/>
    </source>
</evidence>
<keyword evidence="4 9" id="KW-0378">Hydrolase</keyword>
<dbReference type="InterPro" id="IPR013822">
    <property type="entry name" value="Signal_recog_particl_SRP54_hlx"/>
</dbReference>
<name>A0ABU1AWY8_9BACT</name>
<evidence type="ECO:0000256" key="3">
    <source>
        <dbReference type="ARBA" id="ARBA00022741"/>
    </source>
</evidence>
<comment type="subunit">
    <text evidence="9">Part of the signal recognition particle protein translocation system, which is composed of SRP and FtsY.</text>
</comment>
<keyword evidence="7 9" id="KW-0675">Receptor</keyword>
<dbReference type="InterPro" id="IPR003593">
    <property type="entry name" value="AAA+_ATPase"/>
</dbReference>
<evidence type="ECO:0000259" key="10">
    <source>
        <dbReference type="PROSITE" id="PS00300"/>
    </source>
</evidence>
<dbReference type="SMART" id="SM00962">
    <property type="entry name" value="SRP54"/>
    <property type="match status" value="1"/>
</dbReference>
<evidence type="ECO:0000256" key="9">
    <source>
        <dbReference type="HAMAP-Rule" id="MF_00920"/>
    </source>
</evidence>
<dbReference type="InterPro" id="IPR042101">
    <property type="entry name" value="SRP54_N_sf"/>
</dbReference>
<feature type="binding site" evidence="9">
    <location>
        <begin position="255"/>
        <end position="258"/>
    </location>
    <ligand>
        <name>GTP</name>
        <dbReference type="ChEBI" id="CHEBI:37565"/>
    </ligand>
</feature>
<evidence type="ECO:0000313" key="12">
    <source>
        <dbReference type="Proteomes" id="UP001225316"/>
    </source>
</evidence>
<dbReference type="NCBIfam" id="TIGR00064">
    <property type="entry name" value="ftsY"/>
    <property type="match status" value="1"/>
</dbReference>
<evidence type="ECO:0000256" key="5">
    <source>
        <dbReference type="ARBA" id="ARBA00023134"/>
    </source>
</evidence>
<evidence type="ECO:0000256" key="2">
    <source>
        <dbReference type="ARBA" id="ARBA00022490"/>
    </source>
</evidence>
<dbReference type="InterPro" id="IPR036225">
    <property type="entry name" value="SRP/SRP_N"/>
</dbReference>
<evidence type="ECO:0000313" key="11">
    <source>
        <dbReference type="EMBL" id="MDQ8207502.1"/>
    </source>
</evidence>
<dbReference type="Gene3D" id="1.20.120.140">
    <property type="entry name" value="Signal recognition particle SRP54, nucleotide-binding domain"/>
    <property type="match status" value="1"/>
</dbReference>
<dbReference type="PROSITE" id="PS00300">
    <property type="entry name" value="SRP54"/>
    <property type="match status" value="1"/>
</dbReference>
<dbReference type="HAMAP" id="MF_00920">
    <property type="entry name" value="FtsY"/>
    <property type="match status" value="1"/>
</dbReference>
<comment type="caution">
    <text evidence="11">The sequence shown here is derived from an EMBL/GenBank/DDBJ whole genome shotgun (WGS) entry which is preliminary data.</text>
</comment>
<keyword evidence="2 9" id="KW-0963">Cytoplasm</keyword>
<feature type="binding site" evidence="9">
    <location>
        <begin position="109"/>
        <end position="116"/>
    </location>
    <ligand>
        <name>GTP</name>
        <dbReference type="ChEBI" id="CHEBI:37565"/>
    </ligand>
</feature>
<dbReference type="SUPFAM" id="SSF47364">
    <property type="entry name" value="Domain of the SRP/SRP receptor G-proteins"/>
    <property type="match status" value="1"/>
</dbReference>
<organism evidence="11 12">
    <name type="scientific">Thalassobacterium maritimum</name>
    <dbReference type="NCBI Taxonomy" id="3041265"/>
    <lineage>
        <taxon>Bacteria</taxon>
        <taxon>Pseudomonadati</taxon>
        <taxon>Verrucomicrobiota</taxon>
        <taxon>Opitutia</taxon>
        <taxon>Puniceicoccales</taxon>
        <taxon>Coraliomargaritaceae</taxon>
        <taxon>Thalassobacterium</taxon>
    </lineage>
</organism>
<evidence type="ECO:0000256" key="8">
    <source>
        <dbReference type="ARBA" id="ARBA00048027"/>
    </source>
</evidence>
<feature type="binding site" evidence="9">
    <location>
        <begin position="191"/>
        <end position="195"/>
    </location>
    <ligand>
        <name>GTP</name>
        <dbReference type="ChEBI" id="CHEBI:37565"/>
    </ligand>
</feature>
<dbReference type="SMART" id="SM00963">
    <property type="entry name" value="SRP54_N"/>
    <property type="match status" value="1"/>
</dbReference>
<dbReference type="Pfam" id="PF02881">
    <property type="entry name" value="SRP54_N"/>
    <property type="match status" value="1"/>
</dbReference>
<dbReference type="InterPro" id="IPR004390">
    <property type="entry name" value="SR_rcpt_FtsY"/>
</dbReference>
<dbReference type="PANTHER" id="PTHR43134">
    <property type="entry name" value="SIGNAL RECOGNITION PARTICLE RECEPTOR SUBUNIT ALPHA"/>
    <property type="match status" value="1"/>
</dbReference>
<accession>A0ABU1AWY8</accession>
<dbReference type="PANTHER" id="PTHR43134:SF1">
    <property type="entry name" value="SIGNAL RECOGNITION PARTICLE RECEPTOR SUBUNIT ALPHA"/>
    <property type="match status" value="1"/>
</dbReference>
<dbReference type="CDD" id="cd17874">
    <property type="entry name" value="FtsY"/>
    <property type="match status" value="1"/>
</dbReference>
<dbReference type="EMBL" id="JARXHW010000015">
    <property type="protein sequence ID" value="MDQ8207502.1"/>
    <property type="molecule type" value="Genomic_DNA"/>
</dbReference>
<comment type="similarity">
    <text evidence="9">Belongs to the GTP-binding SRP family. FtsY subfamily.</text>
</comment>
<gene>
    <name evidence="9 11" type="primary">ftsY</name>
    <name evidence="11" type="ORF">QEH52_08280</name>
</gene>
<comment type="function">
    <text evidence="9">Involved in targeting and insertion of nascent membrane proteins into the cytoplasmic membrane. Acts as a receptor for the complex formed by the signal recognition particle (SRP) and the ribosome-nascent chain (RNC).</text>
</comment>
<dbReference type="InterPro" id="IPR000897">
    <property type="entry name" value="SRP54_GTPase_dom"/>
</dbReference>
<evidence type="ECO:0000256" key="6">
    <source>
        <dbReference type="ARBA" id="ARBA00023136"/>
    </source>
</evidence>
<dbReference type="EC" id="3.6.5.4" evidence="9"/>
<dbReference type="RefSeq" id="WP_308949649.1">
    <property type="nucleotide sequence ID" value="NZ_JARXHW010000015.1"/>
</dbReference>
<dbReference type="SMART" id="SM00382">
    <property type="entry name" value="AAA"/>
    <property type="match status" value="1"/>
</dbReference>
<keyword evidence="5 9" id="KW-0342">GTP-binding</keyword>
<evidence type="ECO:0000256" key="4">
    <source>
        <dbReference type="ARBA" id="ARBA00022801"/>
    </source>
</evidence>
<keyword evidence="6 9" id="KW-0472">Membrane</keyword>
<dbReference type="Pfam" id="PF00448">
    <property type="entry name" value="SRP54"/>
    <property type="match status" value="1"/>
</dbReference>
<reference evidence="11 12" key="1">
    <citation type="submission" date="2023-04" db="EMBL/GenBank/DDBJ databases">
        <title>A novel bacteria isolated from coastal sediment.</title>
        <authorList>
            <person name="Liu X.-J."/>
            <person name="Du Z.-J."/>
        </authorList>
    </citation>
    <scope>NUCLEOTIDE SEQUENCE [LARGE SCALE GENOMIC DNA]</scope>
    <source>
        <strain evidence="11 12">SDUM461003</strain>
    </source>
</reference>
<evidence type="ECO:0000256" key="7">
    <source>
        <dbReference type="ARBA" id="ARBA00023170"/>
    </source>
</evidence>
<dbReference type="InterPro" id="IPR027417">
    <property type="entry name" value="P-loop_NTPase"/>
</dbReference>